<dbReference type="PANTHER" id="PTHR11587:SF2">
    <property type="entry name" value="ARGININOSUCCINATE SYNTHASE"/>
    <property type="match status" value="1"/>
</dbReference>
<keyword evidence="5 11" id="KW-0436">Ligase</keyword>
<dbReference type="InterPro" id="IPR014729">
    <property type="entry name" value="Rossmann-like_a/b/a_fold"/>
</dbReference>
<dbReference type="SUPFAM" id="SSF52402">
    <property type="entry name" value="Adenine nucleotide alpha hydrolases-like"/>
    <property type="match status" value="1"/>
</dbReference>
<feature type="domain" description="Arginosuccinate synthase-like N-terminal" evidence="9">
    <location>
        <begin position="4"/>
        <end position="168"/>
    </location>
</feature>
<proteinExistence type="inferred from homology"/>
<evidence type="ECO:0000313" key="11">
    <source>
        <dbReference type="EMBL" id="VAX42268.1"/>
    </source>
</evidence>
<dbReference type="InterPro" id="IPR001518">
    <property type="entry name" value="Arginosuc_synth"/>
</dbReference>
<evidence type="ECO:0000256" key="4">
    <source>
        <dbReference type="ARBA" id="ARBA00022571"/>
    </source>
</evidence>
<dbReference type="EMBL" id="UOGL01000638">
    <property type="protein sequence ID" value="VAX42268.1"/>
    <property type="molecule type" value="Genomic_DNA"/>
</dbReference>
<comment type="subunit">
    <text evidence="2">Homotetramer.</text>
</comment>
<name>A0A3B1E0D0_9ZZZZ</name>
<dbReference type="GO" id="GO:0005524">
    <property type="term" value="F:ATP binding"/>
    <property type="evidence" value="ECO:0007669"/>
    <property type="project" value="UniProtKB-KW"/>
</dbReference>
<dbReference type="PROSITE" id="PS00565">
    <property type="entry name" value="ARGININOSUCCIN_SYN_2"/>
    <property type="match status" value="1"/>
</dbReference>
<accession>A0A3B1E0D0</accession>
<keyword evidence="6" id="KW-0028">Amino-acid biosynthesis</keyword>
<dbReference type="InterPro" id="IPR048267">
    <property type="entry name" value="Arginosuc_syn_N"/>
</dbReference>
<dbReference type="AlphaFoldDB" id="A0A3B1E0D0"/>
<evidence type="ECO:0000256" key="8">
    <source>
        <dbReference type="ARBA" id="ARBA00022840"/>
    </source>
</evidence>
<dbReference type="NCBIfam" id="TIGR00032">
    <property type="entry name" value="argG"/>
    <property type="match status" value="1"/>
</dbReference>
<dbReference type="EC" id="6.3.4.5" evidence="3"/>
<dbReference type="InterPro" id="IPR048268">
    <property type="entry name" value="Arginosuc_syn_C"/>
</dbReference>
<keyword evidence="8" id="KW-0067">ATP-binding</keyword>
<gene>
    <name evidence="11" type="ORF">MNBD_PLANCTO02-187</name>
</gene>
<dbReference type="InterPro" id="IPR024074">
    <property type="entry name" value="AS_cat/multimer_dom_body"/>
</dbReference>
<dbReference type="PROSITE" id="PS00564">
    <property type="entry name" value="ARGININOSUCCIN_SYN_1"/>
    <property type="match status" value="1"/>
</dbReference>
<evidence type="ECO:0000259" key="10">
    <source>
        <dbReference type="Pfam" id="PF20979"/>
    </source>
</evidence>
<evidence type="ECO:0000259" key="9">
    <source>
        <dbReference type="Pfam" id="PF00764"/>
    </source>
</evidence>
<feature type="domain" description="Arginosuccinate synthase C-terminal" evidence="10">
    <location>
        <begin position="177"/>
        <end position="395"/>
    </location>
</feature>
<dbReference type="InterPro" id="IPR018223">
    <property type="entry name" value="Arginosuc_synth_CS"/>
</dbReference>
<dbReference type="PANTHER" id="PTHR11587">
    <property type="entry name" value="ARGININOSUCCINATE SYNTHASE"/>
    <property type="match status" value="1"/>
</dbReference>
<keyword evidence="4" id="KW-0055">Arginine biosynthesis</keyword>
<dbReference type="HAMAP" id="MF_00005">
    <property type="entry name" value="Arg_succ_synth_type1"/>
    <property type="match status" value="1"/>
</dbReference>
<dbReference type="Gene3D" id="3.90.1260.10">
    <property type="entry name" value="Argininosuccinate synthetase, chain A, domain 2"/>
    <property type="match status" value="1"/>
</dbReference>
<dbReference type="Pfam" id="PF00764">
    <property type="entry name" value="Arginosuc_synth"/>
    <property type="match status" value="1"/>
</dbReference>
<dbReference type="FunFam" id="3.90.1260.10:FF:000007">
    <property type="entry name" value="Argininosuccinate synthase"/>
    <property type="match status" value="1"/>
</dbReference>
<dbReference type="Pfam" id="PF20979">
    <property type="entry name" value="Arginosuc_syn_C"/>
    <property type="match status" value="1"/>
</dbReference>
<reference evidence="11" key="1">
    <citation type="submission" date="2018-06" db="EMBL/GenBank/DDBJ databases">
        <authorList>
            <person name="Zhirakovskaya E."/>
        </authorList>
    </citation>
    <scope>NUCLEOTIDE SEQUENCE</scope>
</reference>
<keyword evidence="7" id="KW-0547">Nucleotide-binding</keyword>
<dbReference type="Gene3D" id="3.40.50.620">
    <property type="entry name" value="HUPs"/>
    <property type="match status" value="1"/>
</dbReference>
<organism evidence="11">
    <name type="scientific">hydrothermal vent metagenome</name>
    <dbReference type="NCBI Taxonomy" id="652676"/>
    <lineage>
        <taxon>unclassified sequences</taxon>
        <taxon>metagenomes</taxon>
        <taxon>ecological metagenomes</taxon>
    </lineage>
</organism>
<sequence>MPSCVLAYSGGLDTSVILGWLQDEGYDVHCVYVDLGQPCEDRDAIMKKAEDNGAISSRLIDVQEELCRDFAFPVLQWQAKYEGIYLLGTSIARPLISKVCLQVAREVGAVAYAHGATGKGNDQCRFQLAAEALEPSVKMIAPWRMKKFRDQFPGRSEMIAYCEEKEIPIKVSLDKPYSSDENCLHISYEAGKLEEMTTDGYETVDFGMTISPQEAPDQPETITIGFESGVPVLLNGQKKSALQMVTELNDIAGRNGIGRIDIVENRFVGMKSRGVYEAPGMTVLYNAHLLIEQLTLDRDLVHLRDRLAPEVAEMVYYGFWYVPKMDALMSFIKETQKPVTGEVTLNLYKGNILVASRTSPNSLYDADIASMEGGGSYNQDDAEGFLRLMGLPSRVQGRVNPREY</sequence>
<evidence type="ECO:0000256" key="2">
    <source>
        <dbReference type="ARBA" id="ARBA00011881"/>
    </source>
</evidence>
<dbReference type="GO" id="GO:0006526">
    <property type="term" value="P:L-arginine biosynthetic process"/>
    <property type="evidence" value="ECO:0007669"/>
    <property type="project" value="UniProtKB-UniPathway"/>
</dbReference>
<protein>
    <recommendedName>
        <fullName evidence="3">argininosuccinate synthase</fullName>
        <ecNumber evidence="3">6.3.4.5</ecNumber>
    </recommendedName>
</protein>
<dbReference type="InterPro" id="IPR023434">
    <property type="entry name" value="Arginosuc_synth_type_1_subfam"/>
</dbReference>
<evidence type="ECO:0000256" key="1">
    <source>
        <dbReference type="ARBA" id="ARBA00004967"/>
    </source>
</evidence>
<evidence type="ECO:0000256" key="6">
    <source>
        <dbReference type="ARBA" id="ARBA00022605"/>
    </source>
</evidence>
<dbReference type="SUPFAM" id="SSF69864">
    <property type="entry name" value="Argininosuccinate synthetase, C-terminal domain"/>
    <property type="match status" value="1"/>
</dbReference>
<dbReference type="GO" id="GO:0000050">
    <property type="term" value="P:urea cycle"/>
    <property type="evidence" value="ECO:0007669"/>
    <property type="project" value="TreeGrafter"/>
</dbReference>
<dbReference type="CDD" id="cd01999">
    <property type="entry name" value="ASS"/>
    <property type="match status" value="1"/>
</dbReference>
<dbReference type="GO" id="GO:0000053">
    <property type="term" value="P:argininosuccinate metabolic process"/>
    <property type="evidence" value="ECO:0007669"/>
    <property type="project" value="TreeGrafter"/>
</dbReference>
<dbReference type="FunFam" id="3.40.50.620:FF:000019">
    <property type="entry name" value="Argininosuccinate synthase"/>
    <property type="match status" value="1"/>
</dbReference>
<evidence type="ECO:0000256" key="5">
    <source>
        <dbReference type="ARBA" id="ARBA00022598"/>
    </source>
</evidence>
<comment type="pathway">
    <text evidence="1">Amino-acid biosynthesis; L-arginine biosynthesis; L-arginine from L-ornithine and carbamoyl phosphate: step 2/3.</text>
</comment>
<evidence type="ECO:0000256" key="7">
    <source>
        <dbReference type="ARBA" id="ARBA00022741"/>
    </source>
</evidence>
<dbReference type="GO" id="GO:0004055">
    <property type="term" value="F:argininosuccinate synthase activity"/>
    <property type="evidence" value="ECO:0007669"/>
    <property type="project" value="UniProtKB-EC"/>
</dbReference>
<evidence type="ECO:0000256" key="3">
    <source>
        <dbReference type="ARBA" id="ARBA00012286"/>
    </source>
</evidence>
<dbReference type="NCBIfam" id="NF001770">
    <property type="entry name" value="PRK00509.1"/>
    <property type="match status" value="1"/>
</dbReference>
<dbReference type="UniPathway" id="UPA00068">
    <property type="reaction ID" value="UER00113"/>
</dbReference>
<dbReference type="GO" id="GO:0005737">
    <property type="term" value="C:cytoplasm"/>
    <property type="evidence" value="ECO:0007669"/>
    <property type="project" value="TreeGrafter"/>
</dbReference>